<dbReference type="PROSITE" id="PS50931">
    <property type="entry name" value="HTH_LYSR"/>
    <property type="match status" value="1"/>
</dbReference>
<dbReference type="Pfam" id="PF00126">
    <property type="entry name" value="HTH_1"/>
    <property type="match status" value="1"/>
</dbReference>
<dbReference type="InterPro" id="IPR005119">
    <property type="entry name" value="LysR_subst-bd"/>
</dbReference>
<dbReference type="PANTHER" id="PTHR30537">
    <property type="entry name" value="HTH-TYPE TRANSCRIPTIONAL REGULATOR"/>
    <property type="match status" value="1"/>
</dbReference>
<feature type="domain" description="HTH lysR-type" evidence="5">
    <location>
        <begin position="14"/>
        <end position="63"/>
    </location>
</feature>
<gene>
    <name evidence="6" type="ORF">Lnau_2567</name>
</gene>
<dbReference type="PANTHER" id="PTHR30537:SF5">
    <property type="entry name" value="HTH-TYPE TRANSCRIPTIONAL ACTIVATOR TTDR-RELATED"/>
    <property type="match status" value="1"/>
</dbReference>
<evidence type="ECO:0000313" key="6">
    <source>
        <dbReference type="EMBL" id="KTD32919.1"/>
    </source>
</evidence>
<proteinExistence type="inferred from homology"/>
<protein>
    <submittedName>
        <fullName evidence="6">LysR family transcriptional regulator</fullName>
    </submittedName>
</protein>
<dbReference type="InterPro" id="IPR000847">
    <property type="entry name" value="LysR_HTH_N"/>
</dbReference>
<dbReference type="Proteomes" id="UP000054725">
    <property type="component" value="Unassembled WGS sequence"/>
</dbReference>
<organism evidence="6 7">
    <name type="scientific">Legionella nautarum</name>
    <dbReference type="NCBI Taxonomy" id="45070"/>
    <lineage>
        <taxon>Bacteria</taxon>
        <taxon>Pseudomonadati</taxon>
        <taxon>Pseudomonadota</taxon>
        <taxon>Gammaproteobacteria</taxon>
        <taxon>Legionellales</taxon>
        <taxon>Legionellaceae</taxon>
        <taxon>Legionella</taxon>
    </lineage>
</organism>
<dbReference type="AlphaFoldDB" id="A0A0W0WKS0"/>
<dbReference type="RefSeq" id="WP_058505553.1">
    <property type="nucleotide sequence ID" value="NZ_CAAAIF010000004.1"/>
</dbReference>
<dbReference type="GO" id="GO:0043565">
    <property type="term" value="F:sequence-specific DNA binding"/>
    <property type="evidence" value="ECO:0007669"/>
    <property type="project" value="TreeGrafter"/>
</dbReference>
<dbReference type="STRING" id="45070.Lnau_2567"/>
<dbReference type="CDD" id="cd08422">
    <property type="entry name" value="PBP2_CrgA_like"/>
    <property type="match status" value="1"/>
</dbReference>
<name>A0A0W0WKS0_9GAMM</name>
<dbReference type="OrthoDB" id="9810065at2"/>
<comment type="caution">
    <text evidence="6">The sequence shown here is derived from an EMBL/GenBank/DDBJ whole genome shotgun (WGS) entry which is preliminary data.</text>
</comment>
<keyword evidence="3" id="KW-0238">DNA-binding</keyword>
<dbReference type="GO" id="GO:0003700">
    <property type="term" value="F:DNA-binding transcription factor activity"/>
    <property type="evidence" value="ECO:0007669"/>
    <property type="project" value="InterPro"/>
</dbReference>
<evidence type="ECO:0000259" key="5">
    <source>
        <dbReference type="PROSITE" id="PS50931"/>
    </source>
</evidence>
<keyword evidence="7" id="KW-1185">Reference proteome</keyword>
<keyword evidence="4" id="KW-0804">Transcription</keyword>
<dbReference type="EMBL" id="LNYO01000024">
    <property type="protein sequence ID" value="KTD32919.1"/>
    <property type="molecule type" value="Genomic_DNA"/>
</dbReference>
<evidence type="ECO:0000313" key="7">
    <source>
        <dbReference type="Proteomes" id="UP000054725"/>
    </source>
</evidence>
<dbReference type="SUPFAM" id="SSF53850">
    <property type="entry name" value="Periplasmic binding protein-like II"/>
    <property type="match status" value="1"/>
</dbReference>
<dbReference type="SUPFAM" id="SSF46785">
    <property type="entry name" value="Winged helix' DNA-binding domain"/>
    <property type="match status" value="1"/>
</dbReference>
<dbReference type="InterPro" id="IPR036388">
    <property type="entry name" value="WH-like_DNA-bd_sf"/>
</dbReference>
<evidence type="ECO:0000256" key="3">
    <source>
        <dbReference type="ARBA" id="ARBA00023125"/>
    </source>
</evidence>
<dbReference type="InterPro" id="IPR058163">
    <property type="entry name" value="LysR-type_TF_proteobact-type"/>
</dbReference>
<sequence length="306" mass="34708">MLSGVTVIHNALSFVAVVKAGGFSNAAKMIGISKAQLSRNVSQLEASLGIQLLYRTTRSIALTESGKEFFLNCRDIEESYNEAVDQLKQDFYALQGTLRITAPISFGSEFLPKLIYQFNQKYPNIKIVLSLTSSTEDLVEKNFDLALRVAHSLPNSNFRMRTIMSLRMVLCAAPSYFENQQIPTQFEDLEKHKCITSINRDLGLSKIHWPFYQKGKVIKFAPNSIIEVDSLRAQIHLLLLGAGIGRVPSIFVKKEMEQGRLINLLPTIEQPKSYVYLLFPNRKNLPKKLQIFIDFIKEFDNEELIA</sequence>
<dbReference type="FunFam" id="1.10.10.10:FF:000001">
    <property type="entry name" value="LysR family transcriptional regulator"/>
    <property type="match status" value="1"/>
</dbReference>
<accession>A0A0W0WKS0</accession>
<evidence type="ECO:0000256" key="2">
    <source>
        <dbReference type="ARBA" id="ARBA00023015"/>
    </source>
</evidence>
<dbReference type="Gene3D" id="3.40.190.290">
    <property type="match status" value="1"/>
</dbReference>
<dbReference type="PATRIC" id="fig|45070.6.peg.2708"/>
<keyword evidence="2" id="KW-0805">Transcription regulation</keyword>
<dbReference type="InterPro" id="IPR036390">
    <property type="entry name" value="WH_DNA-bd_sf"/>
</dbReference>
<reference evidence="6 7" key="1">
    <citation type="submission" date="2015-11" db="EMBL/GenBank/DDBJ databases">
        <title>Genomic analysis of 38 Legionella species identifies large and diverse effector repertoires.</title>
        <authorList>
            <person name="Burstein D."/>
            <person name="Amaro F."/>
            <person name="Zusman T."/>
            <person name="Lifshitz Z."/>
            <person name="Cohen O."/>
            <person name="Gilbert J.A."/>
            <person name="Pupko T."/>
            <person name="Shuman H.A."/>
            <person name="Segal G."/>
        </authorList>
    </citation>
    <scope>NUCLEOTIDE SEQUENCE [LARGE SCALE GENOMIC DNA]</scope>
    <source>
        <strain evidence="6 7">ATCC 49506</strain>
    </source>
</reference>
<dbReference type="Pfam" id="PF03466">
    <property type="entry name" value="LysR_substrate"/>
    <property type="match status" value="1"/>
</dbReference>
<dbReference type="GO" id="GO:0006351">
    <property type="term" value="P:DNA-templated transcription"/>
    <property type="evidence" value="ECO:0007669"/>
    <property type="project" value="TreeGrafter"/>
</dbReference>
<evidence type="ECO:0000256" key="4">
    <source>
        <dbReference type="ARBA" id="ARBA00023163"/>
    </source>
</evidence>
<comment type="similarity">
    <text evidence="1">Belongs to the LysR transcriptional regulatory family.</text>
</comment>
<evidence type="ECO:0000256" key="1">
    <source>
        <dbReference type="ARBA" id="ARBA00009437"/>
    </source>
</evidence>
<dbReference type="Gene3D" id="1.10.10.10">
    <property type="entry name" value="Winged helix-like DNA-binding domain superfamily/Winged helix DNA-binding domain"/>
    <property type="match status" value="1"/>
</dbReference>